<dbReference type="HOGENOM" id="CLU_121823_6_2_3"/>
<evidence type="ECO:0008006" key="5">
    <source>
        <dbReference type="Google" id="ProtNLM"/>
    </source>
</evidence>
<sequence length="109" mass="12078">MTTINAGEFWVANIPFTTGNSSKKRPVLILWLDGEDAVCAVVTSAQPRTVTDVLLQDWSSSGLRVASTVRLSRLDCLEKSLFLAKVGTISDTDAQQIKMIWDTYIKPKF</sequence>
<dbReference type="AlphaFoldDB" id="K9VWU9"/>
<dbReference type="KEGG" id="cep:Cri9333_1576"/>
<protein>
    <recommendedName>
        <fullName evidence="5">PemK-like protein</fullName>
    </recommendedName>
</protein>
<dbReference type="eggNOG" id="COG2337">
    <property type="taxonomic scope" value="Bacteria"/>
</dbReference>
<evidence type="ECO:0000313" key="4">
    <source>
        <dbReference type="Proteomes" id="UP000010472"/>
    </source>
</evidence>
<dbReference type="SUPFAM" id="SSF50118">
    <property type="entry name" value="Cell growth inhibitor/plasmid maintenance toxic component"/>
    <property type="match status" value="1"/>
</dbReference>
<accession>K9VWU9</accession>
<dbReference type="PATRIC" id="fig|1173022.3.peg.1703"/>
<dbReference type="Proteomes" id="UP000010472">
    <property type="component" value="Chromosome"/>
</dbReference>
<gene>
    <name evidence="3" type="ORF">Cri9333_1576</name>
</gene>
<organism evidence="3 4">
    <name type="scientific">Crinalium epipsammum PCC 9333</name>
    <dbReference type="NCBI Taxonomy" id="1173022"/>
    <lineage>
        <taxon>Bacteria</taxon>
        <taxon>Bacillati</taxon>
        <taxon>Cyanobacteriota</taxon>
        <taxon>Cyanophyceae</taxon>
        <taxon>Gomontiellales</taxon>
        <taxon>Gomontiellaceae</taxon>
        <taxon>Crinalium</taxon>
    </lineage>
</organism>
<dbReference type="Pfam" id="PF02452">
    <property type="entry name" value="PemK_toxin"/>
    <property type="match status" value="1"/>
</dbReference>
<dbReference type="OrthoDB" id="129822at2"/>
<dbReference type="RefSeq" id="WP_015202587.1">
    <property type="nucleotide sequence ID" value="NC_019753.1"/>
</dbReference>
<evidence type="ECO:0000256" key="2">
    <source>
        <dbReference type="ARBA" id="ARBA00022649"/>
    </source>
</evidence>
<proteinExistence type="inferred from homology"/>
<evidence type="ECO:0000313" key="3">
    <source>
        <dbReference type="EMBL" id="AFZ12466.1"/>
    </source>
</evidence>
<name>K9VWU9_9CYAN</name>
<keyword evidence="2" id="KW-1277">Toxin-antitoxin system</keyword>
<evidence type="ECO:0000256" key="1">
    <source>
        <dbReference type="ARBA" id="ARBA00007521"/>
    </source>
</evidence>
<dbReference type="InterPro" id="IPR003477">
    <property type="entry name" value="PemK-like"/>
</dbReference>
<reference evidence="3 4" key="1">
    <citation type="submission" date="2012-06" db="EMBL/GenBank/DDBJ databases">
        <title>Finished chromosome of genome of Crinalium epipsammum PCC 9333.</title>
        <authorList>
            <consortium name="US DOE Joint Genome Institute"/>
            <person name="Gugger M."/>
            <person name="Coursin T."/>
            <person name="Rippka R."/>
            <person name="Tandeau De Marsac N."/>
            <person name="Huntemann M."/>
            <person name="Wei C.-L."/>
            <person name="Han J."/>
            <person name="Detter J.C."/>
            <person name="Han C."/>
            <person name="Tapia R."/>
            <person name="Davenport K."/>
            <person name="Daligault H."/>
            <person name="Erkkila T."/>
            <person name="Gu W."/>
            <person name="Munk A.C.C."/>
            <person name="Teshima H."/>
            <person name="Xu Y."/>
            <person name="Chain P."/>
            <person name="Chen A."/>
            <person name="Krypides N."/>
            <person name="Mavromatis K."/>
            <person name="Markowitz V."/>
            <person name="Szeto E."/>
            <person name="Ivanova N."/>
            <person name="Mikhailova N."/>
            <person name="Ovchinnikova G."/>
            <person name="Pagani I."/>
            <person name="Pati A."/>
            <person name="Goodwin L."/>
            <person name="Peters L."/>
            <person name="Pitluck S."/>
            <person name="Woyke T."/>
            <person name="Kerfeld C."/>
        </authorList>
    </citation>
    <scope>NUCLEOTIDE SEQUENCE [LARGE SCALE GENOMIC DNA]</scope>
    <source>
        <strain evidence="3 4">PCC 9333</strain>
    </source>
</reference>
<dbReference type="InterPro" id="IPR011067">
    <property type="entry name" value="Plasmid_toxin/cell-grow_inhib"/>
</dbReference>
<comment type="similarity">
    <text evidence="1">Belongs to the PemK/MazF family.</text>
</comment>
<dbReference type="GO" id="GO:0003677">
    <property type="term" value="F:DNA binding"/>
    <property type="evidence" value="ECO:0007669"/>
    <property type="project" value="InterPro"/>
</dbReference>
<dbReference type="STRING" id="1173022.Cri9333_1576"/>
<keyword evidence="4" id="KW-1185">Reference proteome</keyword>
<dbReference type="Gene3D" id="2.30.30.110">
    <property type="match status" value="1"/>
</dbReference>
<dbReference type="EMBL" id="CP003620">
    <property type="protein sequence ID" value="AFZ12466.1"/>
    <property type="molecule type" value="Genomic_DNA"/>
</dbReference>